<dbReference type="AlphaFoldDB" id="A0A9P9FU74"/>
<dbReference type="EMBL" id="JAGMUV010000001">
    <property type="protein sequence ID" value="KAH7176317.1"/>
    <property type="molecule type" value="Genomic_DNA"/>
</dbReference>
<accession>A0A9P9FU74</accession>
<proteinExistence type="predicted"/>
<evidence type="ECO:0000256" key="1">
    <source>
        <dbReference type="SAM" id="MobiDB-lite"/>
    </source>
</evidence>
<evidence type="ECO:0000313" key="2">
    <source>
        <dbReference type="EMBL" id="KAH7176317.1"/>
    </source>
</evidence>
<evidence type="ECO:0000313" key="3">
    <source>
        <dbReference type="Proteomes" id="UP000738349"/>
    </source>
</evidence>
<keyword evidence="3" id="KW-1185">Reference proteome</keyword>
<gene>
    <name evidence="2" type="ORF">EDB81DRAFT_897597</name>
</gene>
<comment type="caution">
    <text evidence="2">The sequence shown here is derived from an EMBL/GenBank/DDBJ whole genome shotgun (WGS) entry which is preliminary data.</text>
</comment>
<feature type="region of interest" description="Disordered" evidence="1">
    <location>
        <begin position="210"/>
        <end position="258"/>
    </location>
</feature>
<feature type="region of interest" description="Disordered" evidence="1">
    <location>
        <begin position="739"/>
        <end position="785"/>
    </location>
</feature>
<dbReference type="Proteomes" id="UP000738349">
    <property type="component" value="Unassembled WGS sequence"/>
</dbReference>
<feature type="region of interest" description="Disordered" evidence="1">
    <location>
        <begin position="289"/>
        <end position="432"/>
    </location>
</feature>
<reference evidence="2" key="1">
    <citation type="journal article" date="2021" name="Nat. Commun.">
        <title>Genetic determinants of endophytism in the Arabidopsis root mycobiome.</title>
        <authorList>
            <person name="Mesny F."/>
            <person name="Miyauchi S."/>
            <person name="Thiergart T."/>
            <person name="Pickel B."/>
            <person name="Atanasova L."/>
            <person name="Karlsson M."/>
            <person name="Huettel B."/>
            <person name="Barry K.W."/>
            <person name="Haridas S."/>
            <person name="Chen C."/>
            <person name="Bauer D."/>
            <person name="Andreopoulos W."/>
            <person name="Pangilinan J."/>
            <person name="LaButti K."/>
            <person name="Riley R."/>
            <person name="Lipzen A."/>
            <person name="Clum A."/>
            <person name="Drula E."/>
            <person name="Henrissat B."/>
            <person name="Kohler A."/>
            <person name="Grigoriev I.V."/>
            <person name="Martin F.M."/>
            <person name="Hacquard S."/>
        </authorList>
    </citation>
    <scope>NUCLEOTIDE SEQUENCE</scope>
    <source>
        <strain evidence="2">MPI-CAGE-AT-0147</strain>
    </source>
</reference>
<protein>
    <submittedName>
        <fullName evidence="2">Uncharacterized protein</fullName>
    </submittedName>
</protein>
<sequence>MDPPPKRQRVTRETWVGEPSTLEESPTRRVTWAVQLNMNDGVDPSEIFSIFQYQLSRDNRILIKGAAFFSSGRIFTIEKTTVLQLGFLFRFNDLQPLSHNYDIQSYWCGDYKIHLRFYPPVEFANDFPLDPDNTRTVAIFAASDQFVDVHRWNKNQWVEMGGATELDPGNRPIRVWYIDMPTEMRESTTLCFCSVKRQVMSRPPGYRFLPNLQMSPISGNQSLRNQQPSANGQTPGPGSTFTGGQAQSGESSTPTGGAGPCPNCCDGPWHARLSLPSAAALASQNSAMSLPANGHDARNPSQPSREDGGIASSTRTLIGSGNVVGEHLSSGSDLEATAPGATGAGGLGSAQLHRPEQAEDASCQSDHGSPADDWGQYLQQSPIHEPVDDFEDDSTSGRQGGIAASPSLPVSTSTFPSEGVMPPSHGQQGDSAIFPSPPVSICTSFREGTMPPNHGLRGDMGAFPPSPSVSTGTSFRERTMPPNHGPRGDMGCFPPSPPVSTSAYYPGRTMPPNSGRQGDFTLFLPPPLPTGTYYTEGTMPPNSGHQGDFVPFPSPSVSTGTYYGEGTMAMPPDYGQLGIATQGQGQVNINHWQASHLSQGFNHLQHDQLQSNGYGNDYQNSSEFFPPNPVAEQRLGEDIQGAVLTHSSDQDAGIYMEATANSTSVPMCPEIWGFDDESYTDFQHLTPDWCDNLTVEESFREFFSAGPCPGTAEVYQLPDLQIQIQAGQPPHIFLPTLEPPGYTNNSPEPGQANPLAPFSSPLMSSNGGKRKTETPIAPKAPDDLSKQGCRVDLGIRRTLERNKTFKFVQDEHRPAGNANPASGTWRETTLPKYKVKQGGEKPKPLPAAPKFKRRHAKSVEYFFRKNMSVEGIVTALSEAPEQEVRDEYEHIRQPRGSLNAEESIERFLRQRVQRRWQDVRKHWPGIGVTSFEGLCIRVKTRLSATEEWSRVVF</sequence>
<name>A0A9P9FU74_9HYPO</name>
<feature type="compositionally biased region" description="Polar residues" evidence="1">
    <location>
        <begin position="212"/>
        <end position="255"/>
    </location>
</feature>
<organism evidence="2 3">
    <name type="scientific">Dactylonectria macrodidyma</name>
    <dbReference type="NCBI Taxonomy" id="307937"/>
    <lineage>
        <taxon>Eukaryota</taxon>
        <taxon>Fungi</taxon>
        <taxon>Dikarya</taxon>
        <taxon>Ascomycota</taxon>
        <taxon>Pezizomycotina</taxon>
        <taxon>Sordariomycetes</taxon>
        <taxon>Hypocreomycetidae</taxon>
        <taxon>Hypocreales</taxon>
        <taxon>Nectriaceae</taxon>
        <taxon>Dactylonectria</taxon>
    </lineage>
</organism>
<feature type="region of interest" description="Disordered" evidence="1">
    <location>
        <begin position="462"/>
        <end position="517"/>
    </location>
</feature>